<protein>
    <recommendedName>
        <fullName evidence="2">YjcQ protein</fullName>
    </recommendedName>
</protein>
<evidence type="ECO:0008006" key="2">
    <source>
        <dbReference type="Google" id="ProtNLM"/>
    </source>
</evidence>
<dbReference type="InterPro" id="IPR036388">
    <property type="entry name" value="WH-like_DNA-bd_sf"/>
</dbReference>
<sequence length="86" mass="9767">MSNSIKELKQMMYNLLVEFQNNSDIKNLLSKHKDDTNFEIALEECINKKLVSGLTMDRAADGVGMLSINNPKITSIGLEFIENFTR</sequence>
<dbReference type="Gene3D" id="1.10.10.10">
    <property type="entry name" value="Winged helix-like DNA-binding domain superfamily/Winged helix DNA-binding domain"/>
    <property type="match status" value="1"/>
</dbReference>
<organism evidence="1">
    <name type="scientific">Siphoviridae sp. ct3gT1</name>
    <dbReference type="NCBI Taxonomy" id="2825323"/>
    <lineage>
        <taxon>Viruses</taxon>
        <taxon>Duplodnaviria</taxon>
        <taxon>Heunggongvirae</taxon>
        <taxon>Uroviricota</taxon>
        <taxon>Caudoviricetes</taxon>
    </lineage>
</organism>
<name>A0A8S5UJC0_9CAUD</name>
<accession>A0A8S5UJC0</accession>
<reference evidence="1" key="1">
    <citation type="journal article" date="2021" name="Proc. Natl. Acad. Sci. U.S.A.">
        <title>A Catalog of Tens of Thousands of Viruses from Human Metagenomes Reveals Hidden Associations with Chronic Diseases.</title>
        <authorList>
            <person name="Tisza M.J."/>
            <person name="Buck C.B."/>
        </authorList>
    </citation>
    <scope>NUCLEOTIDE SEQUENCE</scope>
    <source>
        <strain evidence="1">Ct3gT1</strain>
    </source>
</reference>
<evidence type="ECO:0000313" key="1">
    <source>
        <dbReference type="EMBL" id="DAF94581.1"/>
    </source>
</evidence>
<dbReference type="EMBL" id="BK016094">
    <property type="protein sequence ID" value="DAF94581.1"/>
    <property type="molecule type" value="Genomic_DNA"/>
</dbReference>
<proteinExistence type="predicted"/>